<organism evidence="4 5">
    <name type="scientific">Hydrogeniiclostridium mannosilyticum</name>
    <dbReference type="NCBI Taxonomy" id="2764322"/>
    <lineage>
        <taxon>Bacteria</taxon>
        <taxon>Bacillati</taxon>
        <taxon>Bacillota</taxon>
        <taxon>Clostridia</taxon>
        <taxon>Eubacteriales</taxon>
        <taxon>Acutalibacteraceae</taxon>
        <taxon>Hydrogeniiclostridium</taxon>
    </lineage>
</organism>
<sequence length="294" mass="33783">MLHQHDLGLYEKALNPALSWLDRLSTAKSLGFDFVEISIDESDERLARLDWSPAERAALHQAIRESGVPLRSMCLSAHRRFPFGSADPDIRARAYDIMDKAVDFALEFNIRVIQLAGYDVYYEDSTEESRQAFLEGLQWSCRLAEQKQLMLAMEIMDTPFLNSITKNLWYEQQLRSPWYAVYPDLGNLSAWGNDVERELEKGRGSIVAVHVKETLAVRPGFPGKFKCVPFGTGCVDFSACFRKLEELQYKGPYLIEMWYDPQQDNLHEITAARKFVEDQYRKALAALKEEGKKP</sequence>
<dbReference type="InterPro" id="IPR036237">
    <property type="entry name" value="Xyl_isomerase-like_sf"/>
</dbReference>
<dbReference type="Proteomes" id="UP000249377">
    <property type="component" value="Unassembled WGS sequence"/>
</dbReference>
<proteinExistence type="predicted"/>
<dbReference type="InterPro" id="IPR050417">
    <property type="entry name" value="Sugar_Epim/Isomerase"/>
</dbReference>
<accession>A0A328UHZ3</accession>
<dbReference type="Gene3D" id="3.20.20.150">
    <property type="entry name" value="Divalent-metal-dependent TIM barrel enzymes"/>
    <property type="match status" value="1"/>
</dbReference>
<dbReference type="NCBIfam" id="NF009688">
    <property type="entry name" value="PRK13209.1"/>
    <property type="match status" value="1"/>
</dbReference>
<name>A0A328UHZ3_9FIRM</name>
<feature type="domain" description="Xylose isomerase-like TIM barrel" evidence="3">
    <location>
        <begin position="26"/>
        <end position="277"/>
    </location>
</feature>
<dbReference type="NCBIfam" id="NF009689">
    <property type="entry name" value="PRK13210.1"/>
    <property type="match status" value="1"/>
</dbReference>
<dbReference type="AlphaFoldDB" id="A0A328UHZ3"/>
<evidence type="ECO:0000256" key="1">
    <source>
        <dbReference type="ARBA" id="ARBA00023235"/>
    </source>
</evidence>
<keyword evidence="5" id="KW-1185">Reference proteome</keyword>
<dbReference type="Pfam" id="PF01261">
    <property type="entry name" value="AP_endonuc_2"/>
    <property type="match status" value="1"/>
</dbReference>
<evidence type="ECO:0000259" key="3">
    <source>
        <dbReference type="Pfam" id="PF01261"/>
    </source>
</evidence>
<protein>
    <recommendedName>
        <fullName evidence="2">L-ribulose-5-phosphate 3-epimerase</fullName>
    </recommendedName>
</protein>
<dbReference type="InterPro" id="IPR004560">
    <property type="entry name" value="L-Ru-5P_3-Epase"/>
</dbReference>
<dbReference type="InterPro" id="IPR013022">
    <property type="entry name" value="Xyl_isomerase-like_TIM-brl"/>
</dbReference>
<evidence type="ECO:0000313" key="4">
    <source>
        <dbReference type="EMBL" id="RAQ29880.1"/>
    </source>
</evidence>
<dbReference type="PANTHER" id="PTHR43489:SF8">
    <property type="entry name" value="L-RIBULOSE-5-PHOSPHATE 3-EPIMERASE ULAE"/>
    <property type="match status" value="1"/>
</dbReference>
<dbReference type="NCBIfam" id="TIGR00542">
    <property type="entry name" value="hxl6Piso_put"/>
    <property type="match status" value="1"/>
</dbReference>
<dbReference type="SUPFAM" id="SSF51658">
    <property type="entry name" value="Xylose isomerase-like"/>
    <property type="match status" value="1"/>
</dbReference>
<evidence type="ECO:0000313" key="5">
    <source>
        <dbReference type="Proteomes" id="UP000249377"/>
    </source>
</evidence>
<gene>
    <name evidence="4" type="ORF">DPQ25_06230</name>
</gene>
<keyword evidence="1" id="KW-0413">Isomerase</keyword>
<evidence type="ECO:0000256" key="2">
    <source>
        <dbReference type="NCBIfam" id="TIGR00542"/>
    </source>
</evidence>
<dbReference type="EMBL" id="QLYR01000002">
    <property type="protein sequence ID" value="RAQ29880.1"/>
    <property type="molecule type" value="Genomic_DNA"/>
</dbReference>
<dbReference type="GO" id="GO:0019852">
    <property type="term" value="P:L-ascorbic acid metabolic process"/>
    <property type="evidence" value="ECO:0007669"/>
    <property type="project" value="TreeGrafter"/>
</dbReference>
<dbReference type="GO" id="GO:0016861">
    <property type="term" value="F:intramolecular oxidoreductase activity, interconverting aldoses and ketoses"/>
    <property type="evidence" value="ECO:0007669"/>
    <property type="project" value="InterPro"/>
</dbReference>
<reference evidence="4 5" key="1">
    <citation type="submission" date="2018-06" db="EMBL/GenBank/DDBJ databases">
        <title>Noncontiguous genome sequence of Ruminococcaceae bacterium ASD2818.</title>
        <authorList>
            <person name="Chaplin A.V."/>
            <person name="Sokolova S.R."/>
            <person name="Kochetkova T.O."/>
            <person name="Goltsov A.Y."/>
            <person name="Trofimov D.Y."/>
            <person name="Efimov B.A."/>
        </authorList>
    </citation>
    <scope>NUCLEOTIDE SEQUENCE [LARGE SCALE GENOMIC DNA]</scope>
    <source>
        <strain evidence="4 5">ASD2818</strain>
    </source>
</reference>
<dbReference type="PANTHER" id="PTHR43489">
    <property type="entry name" value="ISOMERASE"/>
    <property type="match status" value="1"/>
</dbReference>
<dbReference type="GO" id="GO:0034015">
    <property type="term" value="F:L-ribulose-5-phosphate 3-epimerase activity"/>
    <property type="evidence" value="ECO:0007669"/>
    <property type="project" value="TreeGrafter"/>
</dbReference>
<comment type="caution">
    <text evidence="4">The sequence shown here is derived from an EMBL/GenBank/DDBJ whole genome shotgun (WGS) entry which is preliminary data.</text>
</comment>
<dbReference type="RefSeq" id="WP_112332297.1">
    <property type="nucleotide sequence ID" value="NZ_QLYR01000002.1"/>
</dbReference>